<dbReference type="InterPro" id="IPR003439">
    <property type="entry name" value="ABC_transporter-like_ATP-bd"/>
</dbReference>
<dbReference type="PANTHER" id="PTHR43394:SF1">
    <property type="entry name" value="ATP-BINDING CASSETTE SUB-FAMILY B MEMBER 10, MITOCHONDRIAL"/>
    <property type="match status" value="1"/>
</dbReference>
<gene>
    <name evidence="8" type="ORF">DIU77_016950</name>
</gene>
<dbReference type="Gene3D" id="1.20.1560.10">
    <property type="entry name" value="ABC transporter type 1, transmembrane domain"/>
    <property type="match status" value="1"/>
</dbReference>
<dbReference type="InterPro" id="IPR011527">
    <property type="entry name" value="ABC1_TM_dom"/>
</dbReference>
<dbReference type="InterPro" id="IPR017871">
    <property type="entry name" value="ABC_transporter-like_CS"/>
</dbReference>
<dbReference type="Gene3D" id="3.40.50.300">
    <property type="entry name" value="P-loop containing nucleotide triphosphate hydrolases"/>
    <property type="match status" value="1"/>
</dbReference>
<evidence type="ECO:0000256" key="3">
    <source>
        <dbReference type="ARBA" id="ARBA00022989"/>
    </source>
</evidence>
<dbReference type="Proteomes" id="UP000249324">
    <property type="component" value="Unassembled WGS sequence"/>
</dbReference>
<dbReference type="EMBL" id="QGUI02000306">
    <property type="protein sequence ID" value="MFO7193933.1"/>
    <property type="molecule type" value="Genomic_DNA"/>
</dbReference>
<dbReference type="Pfam" id="PF00005">
    <property type="entry name" value="ABC_tran"/>
    <property type="match status" value="1"/>
</dbReference>
<evidence type="ECO:0000313" key="8">
    <source>
        <dbReference type="EMBL" id="MFO7193933.1"/>
    </source>
</evidence>
<feature type="transmembrane region" description="Helical" evidence="5">
    <location>
        <begin position="241"/>
        <end position="263"/>
    </location>
</feature>
<keyword evidence="2 5" id="KW-0812">Transmembrane</keyword>
<accession>A0ABD6FKC4</accession>
<proteinExistence type="predicted"/>
<sequence>MTGRSVLRSAIRGQRRHVAGAAVLAAGHQAGEVLVPVVIGAAIDTAVATGSLPRLLLWLGVLAAVFAVLSTSYRFAERKAQRAGEQAAHDLRLRLTRRVLDPHGGADGLPGTLVSIATGDVKRVGQLVAAIPYGVAGLAALIVSSAVLLTSSVTLGLVILLGTPPVLWLSQLAGRPLERRSHHEQERAAEASGLAADLVAGLRVLKGIGAEQAAVQRYRRTSQRSLAAAVRAARAHGMHNGAVLAATGIFLALIALLGAHLALAGSITVGELVAAVGIAQFLPTPFHLLTYVSSERARARASAERVARVLDAGPQVHPGTAKLPAEPAGELRLAGVRHGPLRALDLHVASGEMVGIACEDPAAASALLELVGRDSDPEEGAVTLDGIPLADLELDELRRAILVADHDADLFEESVLDNVAVHGSRDDAQRAITAAAVDLVAETLPDGLQTVLAERGSSLSGGQRQRVALARALAADPPVLVLHDPTTAVDPVTEAAIASGIARLRASRTTI</sequence>
<reference evidence="8 9" key="1">
    <citation type="journal article" date="2021" name="BMC Genomics">
        <title>Genome-resolved metagenome and metatranscriptome analyses of thermophilic composting reveal key bacterial players and their metabolic interactions.</title>
        <authorList>
            <person name="Braga L.P.P."/>
            <person name="Pereira R.V."/>
            <person name="Martins L.F."/>
            <person name="Moura L.M.S."/>
            <person name="Sanchez F.B."/>
            <person name="Patane J.S.L."/>
            <person name="da Silva A.M."/>
            <person name="Setubal J.C."/>
        </authorList>
    </citation>
    <scope>NUCLEOTIDE SEQUENCE [LARGE SCALE GENOMIC DNA]</scope>
    <source>
        <strain evidence="8">ZC4RG45</strain>
    </source>
</reference>
<dbReference type="PANTHER" id="PTHR43394">
    <property type="entry name" value="ATP-DEPENDENT PERMEASE MDL1, MITOCHONDRIAL"/>
    <property type="match status" value="1"/>
</dbReference>
<keyword evidence="8" id="KW-0547">Nucleotide-binding</keyword>
<dbReference type="GO" id="GO:0005886">
    <property type="term" value="C:plasma membrane"/>
    <property type="evidence" value="ECO:0007669"/>
    <property type="project" value="UniProtKB-SubCell"/>
</dbReference>
<evidence type="ECO:0000259" key="6">
    <source>
        <dbReference type="PROSITE" id="PS50893"/>
    </source>
</evidence>
<organism evidence="8 9">
    <name type="scientific">Thermocrispum agreste</name>
    <dbReference type="NCBI Taxonomy" id="37925"/>
    <lineage>
        <taxon>Bacteria</taxon>
        <taxon>Bacillati</taxon>
        <taxon>Actinomycetota</taxon>
        <taxon>Actinomycetes</taxon>
        <taxon>Pseudonocardiales</taxon>
        <taxon>Pseudonocardiaceae</taxon>
        <taxon>Thermocrispum</taxon>
    </lineage>
</organism>
<protein>
    <submittedName>
        <fullName evidence="8">ABC transporter ATP-binding protein</fullName>
    </submittedName>
</protein>
<dbReference type="Pfam" id="PF00664">
    <property type="entry name" value="ABC_membrane"/>
    <property type="match status" value="1"/>
</dbReference>
<feature type="transmembrane region" description="Helical" evidence="5">
    <location>
        <begin position="127"/>
        <end position="149"/>
    </location>
</feature>
<feature type="domain" description="ABC transporter" evidence="6">
    <location>
        <begin position="323"/>
        <end position="511"/>
    </location>
</feature>
<comment type="subcellular location">
    <subcellularLocation>
        <location evidence="1">Cell membrane</location>
        <topology evidence="1">Multi-pass membrane protein</topology>
    </subcellularLocation>
</comment>
<feature type="domain" description="ABC transmembrane type-1" evidence="7">
    <location>
        <begin position="19"/>
        <end position="298"/>
    </location>
</feature>
<name>A0ABD6FKC4_9PSEU</name>
<evidence type="ECO:0000259" key="7">
    <source>
        <dbReference type="PROSITE" id="PS50929"/>
    </source>
</evidence>
<keyword evidence="3 5" id="KW-1133">Transmembrane helix</keyword>
<dbReference type="AlphaFoldDB" id="A0ABD6FKC4"/>
<feature type="transmembrane region" description="Helical" evidence="5">
    <location>
        <begin position="269"/>
        <end position="292"/>
    </location>
</feature>
<evidence type="ECO:0000256" key="2">
    <source>
        <dbReference type="ARBA" id="ARBA00022692"/>
    </source>
</evidence>
<dbReference type="SUPFAM" id="SSF90123">
    <property type="entry name" value="ABC transporter transmembrane region"/>
    <property type="match status" value="1"/>
</dbReference>
<keyword evidence="8" id="KW-0067">ATP-binding</keyword>
<feature type="non-terminal residue" evidence="8">
    <location>
        <position position="511"/>
    </location>
</feature>
<evidence type="ECO:0000256" key="5">
    <source>
        <dbReference type="SAM" id="Phobius"/>
    </source>
</evidence>
<evidence type="ECO:0000256" key="4">
    <source>
        <dbReference type="ARBA" id="ARBA00023136"/>
    </source>
</evidence>
<dbReference type="PROSITE" id="PS50929">
    <property type="entry name" value="ABC_TM1F"/>
    <property type="match status" value="1"/>
</dbReference>
<dbReference type="GO" id="GO:0005524">
    <property type="term" value="F:ATP binding"/>
    <property type="evidence" value="ECO:0007669"/>
    <property type="project" value="UniProtKB-KW"/>
</dbReference>
<comment type="caution">
    <text evidence="8">The sequence shown here is derived from an EMBL/GenBank/DDBJ whole genome shotgun (WGS) entry which is preliminary data.</text>
</comment>
<evidence type="ECO:0000256" key="1">
    <source>
        <dbReference type="ARBA" id="ARBA00004651"/>
    </source>
</evidence>
<evidence type="ECO:0000313" key="9">
    <source>
        <dbReference type="Proteomes" id="UP000249324"/>
    </source>
</evidence>
<keyword evidence="4 5" id="KW-0472">Membrane</keyword>
<dbReference type="InterPro" id="IPR036640">
    <property type="entry name" value="ABC1_TM_sf"/>
</dbReference>
<feature type="transmembrane region" description="Helical" evidence="5">
    <location>
        <begin position="21"/>
        <end position="43"/>
    </location>
</feature>
<feature type="transmembrane region" description="Helical" evidence="5">
    <location>
        <begin position="155"/>
        <end position="173"/>
    </location>
</feature>
<dbReference type="PROSITE" id="PS00211">
    <property type="entry name" value="ABC_TRANSPORTER_1"/>
    <property type="match status" value="1"/>
</dbReference>
<feature type="transmembrane region" description="Helical" evidence="5">
    <location>
        <begin position="55"/>
        <end position="76"/>
    </location>
</feature>
<dbReference type="PROSITE" id="PS50893">
    <property type="entry name" value="ABC_TRANSPORTER_2"/>
    <property type="match status" value="1"/>
</dbReference>
<dbReference type="InterPro" id="IPR027417">
    <property type="entry name" value="P-loop_NTPase"/>
</dbReference>
<dbReference type="SUPFAM" id="SSF52540">
    <property type="entry name" value="P-loop containing nucleoside triphosphate hydrolases"/>
    <property type="match status" value="1"/>
</dbReference>
<dbReference type="InterPro" id="IPR039421">
    <property type="entry name" value="Type_1_exporter"/>
</dbReference>